<dbReference type="InterPro" id="IPR018060">
    <property type="entry name" value="HTH_AraC"/>
</dbReference>
<organism evidence="5 6">
    <name type="scientific">Nocardiopsis suaedae</name>
    <dbReference type="NCBI Taxonomy" id="3018444"/>
    <lineage>
        <taxon>Bacteria</taxon>
        <taxon>Bacillati</taxon>
        <taxon>Actinomycetota</taxon>
        <taxon>Actinomycetes</taxon>
        <taxon>Streptosporangiales</taxon>
        <taxon>Nocardiopsidaceae</taxon>
        <taxon>Nocardiopsis</taxon>
    </lineage>
</organism>
<dbReference type="InterPro" id="IPR009057">
    <property type="entry name" value="Homeodomain-like_sf"/>
</dbReference>
<evidence type="ECO:0000256" key="1">
    <source>
        <dbReference type="ARBA" id="ARBA00023015"/>
    </source>
</evidence>
<protein>
    <submittedName>
        <fullName evidence="5">AraC family transcriptional regulator</fullName>
    </submittedName>
</protein>
<dbReference type="RefSeq" id="WP_270676687.1">
    <property type="nucleotide sequence ID" value="NZ_JAQFWP010000008.1"/>
</dbReference>
<dbReference type="Pfam" id="PF12852">
    <property type="entry name" value="Cupin_6"/>
    <property type="match status" value="1"/>
</dbReference>
<sequence>MDELAGLLDGPRARGAFLLRVLLASPWSLRIEDEAPLTLVLVVRGTAHLLPGDEDAKSVRLSAGDAAVVLGPARYTVADPPDTPARVVIGPDQRCTTLRGRPLRETLARGVRTWGDEADLSTTEMLVGTYRVGGEVGRRLLGALPSVAALRAPGRGPTDGAGRAPDTAAEPVAALTTLLRTEIGRDAPGQEVVLDRLLDLLLIAVLRAWLARRGADAPGWFRARADPVAGRALGLLHGAPGRPWTVAALAAECGCSRSVLARRFTGLVGEPPMAYLTGLRLAMAADLLRDGDATLEAVARTVGYGSPFALSTAFKRAYGLSPAEYRRR</sequence>
<proteinExistence type="predicted"/>
<feature type="domain" description="HTH araC/xylS-type" evidence="4">
    <location>
        <begin position="230"/>
        <end position="328"/>
    </location>
</feature>
<dbReference type="PROSITE" id="PS00041">
    <property type="entry name" value="HTH_ARAC_FAMILY_1"/>
    <property type="match status" value="1"/>
</dbReference>
<dbReference type="EMBL" id="JAQFWP010000008">
    <property type="protein sequence ID" value="MDA2804162.1"/>
    <property type="molecule type" value="Genomic_DNA"/>
</dbReference>
<evidence type="ECO:0000313" key="5">
    <source>
        <dbReference type="EMBL" id="MDA2804162.1"/>
    </source>
</evidence>
<dbReference type="PROSITE" id="PS01124">
    <property type="entry name" value="HTH_ARAC_FAMILY_2"/>
    <property type="match status" value="1"/>
</dbReference>
<dbReference type="PANTHER" id="PTHR46796">
    <property type="entry name" value="HTH-TYPE TRANSCRIPTIONAL ACTIVATOR RHAS-RELATED"/>
    <property type="match status" value="1"/>
</dbReference>
<keyword evidence="3" id="KW-0804">Transcription</keyword>
<evidence type="ECO:0000256" key="3">
    <source>
        <dbReference type="ARBA" id="ARBA00023163"/>
    </source>
</evidence>
<name>A0ABT4TJ71_9ACTN</name>
<evidence type="ECO:0000313" key="6">
    <source>
        <dbReference type="Proteomes" id="UP001165685"/>
    </source>
</evidence>
<dbReference type="InterPro" id="IPR050204">
    <property type="entry name" value="AraC_XylS_family_regulators"/>
</dbReference>
<dbReference type="Pfam" id="PF12833">
    <property type="entry name" value="HTH_18"/>
    <property type="match status" value="1"/>
</dbReference>
<accession>A0ABT4TJ71</accession>
<reference evidence="5" key="1">
    <citation type="submission" date="2023-01" db="EMBL/GenBank/DDBJ databases">
        <title>Draft genome sequence of Nocardiopsis sp. LSu2-4 isolated from halophytes.</title>
        <authorList>
            <person name="Duangmal K."/>
            <person name="Chantavorakit T."/>
        </authorList>
    </citation>
    <scope>NUCLEOTIDE SEQUENCE</scope>
    <source>
        <strain evidence="5">LSu2-4</strain>
    </source>
</reference>
<dbReference type="InterPro" id="IPR018062">
    <property type="entry name" value="HTH_AraC-typ_CS"/>
</dbReference>
<dbReference type="Proteomes" id="UP001165685">
    <property type="component" value="Unassembled WGS sequence"/>
</dbReference>
<keyword evidence="1" id="KW-0805">Transcription regulation</keyword>
<gene>
    <name evidence="5" type="ORF">O4U47_06530</name>
</gene>
<dbReference type="PANTHER" id="PTHR46796:SF13">
    <property type="entry name" value="HTH-TYPE TRANSCRIPTIONAL ACTIVATOR RHAS"/>
    <property type="match status" value="1"/>
</dbReference>
<keyword evidence="6" id="KW-1185">Reference proteome</keyword>
<dbReference type="SMART" id="SM00342">
    <property type="entry name" value="HTH_ARAC"/>
    <property type="match status" value="1"/>
</dbReference>
<dbReference type="Gene3D" id="1.10.10.60">
    <property type="entry name" value="Homeodomain-like"/>
    <property type="match status" value="2"/>
</dbReference>
<dbReference type="InterPro" id="IPR032783">
    <property type="entry name" value="AraC_lig"/>
</dbReference>
<evidence type="ECO:0000259" key="4">
    <source>
        <dbReference type="PROSITE" id="PS01124"/>
    </source>
</evidence>
<dbReference type="SUPFAM" id="SSF46689">
    <property type="entry name" value="Homeodomain-like"/>
    <property type="match status" value="2"/>
</dbReference>
<evidence type="ECO:0000256" key="2">
    <source>
        <dbReference type="ARBA" id="ARBA00023125"/>
    </source>
</evidence>
<comment type="caution">
    <text evidence="5">The sequence shown here is derived from an EMBL/GenBank/DDBJ whole genome shotgun (WGS) entry which is preliminary data.</text>
</comment>
<keyword evidence="2" id="KW-0238">DNA-binding</keyword>